<proteinExistence type="predicted"/>
<evidence type="ECO:0000313" key="3">
    <source>
        <dbReference type="Proteomes" id="UP000194318"/>
    </source>
</evidence>
<protein>
    <submittedName>
        <fullName evidence="2">Uncharacterized protein</fullName>
    </submittedName>
</protein>
<sequence>MPCASTRPIDSTGTPASASAAEITDCCAALLGTVNPLVRPPWFTAVPLMTPRTRSPSRRAARSGFSTTVTTPSPGTNPSAPESNGRRALDGENERRREPSWKYWGDMPRCTPATTACSHSPARMLRTAVCSATSDDEHSVSIVMLGPCRSRKKLTRFARIALWLPRPAGVWTTSPTTVSR</sequence>
<feature type="compositionally biased region" description="Basic and acidic residues" evidence="1">
    <location>
        <begin position="84"/>
        <end position="100"/>
    </location>
</feature>
<evidence type="ECO:0000256" key="1">
    <source>
        <dbReference type="SAM" id="MobiDB-lite"/>
    </source>
</evidence>
<feature type="compositionally biased region" description="Polar residues" evidence="1">
    <location>
        <begin position="64"/>
        <end position="82"/>
    </location>
</feature>
<comment type="caution">
    <text evidence="2">The sequence shown here is derived from an EMBL/GenBank/DDBJ whole genome shotgun (WGS) entry which is preliminary data.</text>
</comment>
<dbReference type="Proteomes" id="UP000194318">
    <property type="component" value="Unassembled WGS sequence"/>
</dbReference>
<reference evidence="2 3" key="1">
    <citation type="submission" date="2016-09" db="EMBL/GenBank/DDBJ databases">
        <title>Streptomyces fradiae DSM40063, a candidate organism with high potential of specific P450 cytochromes.</title>
        <authorList>
            <person name="Grumaz C."/>
            <person name="Vainshtein Y."/>
            <person name="Kirstahler P."/>
            <person name="Sohn K."/>
        </authorList>
    </citation>
    <scope>NUCLEOTIDE SEQUENCE [LARGE SCALE GENOMIC DNA]</scope>
    <source>
        <strain evidence="2 3">DSM 40063</strain>
    </source>
</reference>
<evidence type="ECO:0000313" key="2">
    <source>
        <dbReference type="EMBL" id="OSY51987.1"/>
    </source>
</evidence>
<organism evidence="2 3">
    <name type="scientific">Streptomyces fradiae ATCC 10745 = DSM 40063</name>
    <dbReference type="NCBI Taxonomy" id="1319510"/>
    <lineage>
        <taxon>Bacteria</taxon>
        <taxon>Bacillati</taxon>
        <taxon>Actinomycetota</taxon>
        <taxon>Actinomycetes</taxon>
        <taxon>Kitasatosporales</taxon>
        <taxon>Streptomycetaceae</taxon>
        <taxon>Streptomyces</taxon>
    </lineage>
</organism>
<accession>A0A1Y2NY75</accession>
<dbReference type="EMBL" id="MIFZ01000208">
    <property type="protein sequence ID" value="OSY51987.1"/>
    <property type="molecule type" value="Genomic_DNA"/>
</dbReference>
<name>A0A1Y2NY75_STRFR</name>
<gene>
    <name evidence="2" type="ORF">BG846_02361</name>
</gene>
<dbReference type="AlphaFoldDB" id="A0A1Y2NY75"/>
<feature type="region of interest" description="Disordered" evidence="1">
    <location>
        <begin position="47"/>
        <end position="100"/>
    </location>
</feature>